<dbReference type="Pfam" id="PF26109">
    <property type="entry name" value="WHD_BrxR"/>
    <property type="match status" value="1"/>
</dbReference>
<reference evidence="4 5" key="1">
    <citation type="submission" date="2024-05" db="EMBL/GenBank/DDBJ databases">
        <authorList>
            <person name="De Oliveira J.P."/>
            <person name="Noriler S.A."/>
            <person name="De Oliveira A.G."/>
            <person name="Sipoli D.S."/>
        </authorList>
    </citation>
    <scope>NUCLEOTIDE SEQUENCE [LARGE SCALE GENOMIC DNA]</scope>
    <source>
        <strain evidence="4 5">LABIM189</strain>
    </source>
</reference>
<accession>A0ABV0FKU5</accession>
<keyword evidence="5" id="KW-1185">Reference proteome</keyword>
<comment type="caution">
    <text evidence="4">The sequence shown here is derived from an EMBL/GenBank/DDBJ whole genome shotgun (WGS) entry which is preliminary data.</text>
</comment>
<evidence type="ECO:0000259" key="2">
    <source>
        <dbReference type="Pfam" id="PF26107"/>
    </source>
</evidence>
<evidence type="ECO:0000259" key="1">
    <source>
        <dbReference type="Pfam" id="PF13280"/>
    </source>
</evidence>
<dbReference type="InterPro" id="IPR059020">
    <property type="entry name" value="CapW_CTD"/>
</dbReference>
<dbReference type="PIRSF" id="PIRSF015558">
    <property type="entry name" value="Txn_reg_DeoR_prd"/>
    <property type="match status" value="1"/>
</dbReference>
<gene>
    <name evidence="4" type="ORF">ABGV49_21555</name>
</gene>
<sequence length="305" mass="34662">MKELADQPIQHPLQDLSQTQRERLAFIEFRLYFLGDVSRTDVMLRFGLAPAGATRDFALYKERFPANLRLDGTTKTYVITDSFVPAFEHSVERVLTALSQGFGDGLGPATGSLISCEVPASLNRPQLDVLAPVTRAIHRQKPVRITYTSKSSGTKERTIVPFAMVADGLRWHVRAYDRDRQKFLDFVISRIDHAAELTANKVDDHEYSSQDIQWNRIVELELVPHPGRKYPEIAEKDYGMQDGVLRLKVRAAMAGYILRHWHVDCSENHEITDEAFRLWLRDPLVLYGVSTAELAPGYKAPLRAQ</sequence>
<feature type="domain" description="DNA-binding transcriptional repressor CapW winged helix-turn-helix" evidence="3">
    <location>
        <begin position="20"/>
        <end position="98"/>
    </location>
</feature>
<dbReference type="PANTHER" id="PTHR34580:SF3">
    <property type="entry name" value="PROTEIN PAFB"/>
    <property type="match status" value="1"/>
</dbReference>
<dbReference type="PANTHER" id="PTHR34580">
    <property type="match status" value="1"/>
</dbReference>
<evidence type="ECO:0000313" key="5">
    <source>
        <dbReference type="Proteomes" id="UP001455709"/>
    </source>
</evidence>
<dbReference type="InterPro" id="IPR026881">
    <property type="entry name" value="WYL_dom"/>
</dbReference>
<protein>
    <submittedName>
        <fullName evidence="4">WYL domain-containing protein</fullName>
    </submittedName>
</protein>
<dbReference type="RefSeq" id="WP_347372113.1">
    <property type="nucleotide sequence ID" value="NZ_JBDOJC010000001.1"/>
</dbReference>
<dbReference type="InterPro" id="IPR059019">
    <property type="entry name" value="WHD_CapW"/>
</dbReference>
<evidence type="ECO:0000259" key="3">
    <source>
        <dbReference type="Pfam" id="PF26109"/>
    </source>
</evidence>
<dbReference type="InterPro" id="IPR051534">
    <property type="entry name" value="CBASS_pafABC_assoc_protein"/>
</dbReference>
<feature type="domain" description="DNA-binding transcriptional repressor CapW C-terminal dimerisation" evidence="2">
    <location>
        <begin position="217"/>
        <end position="282"/>
    </location>
</feature>
<dbReference type="PROSITE" id="PS52050">
    <property type="entry name" value="WYL"/>
    <property type="match status" value="1"/>
</dbReference>
<name>A0ABV0FKU5_9NEIS</name>
<proteinExistence type="predicted"/>
<dbReference type="InterPro" id="IPR016634">
    <property type="entry name" value="CapW-like"/>
</dbReference>
<dbReference type="Proteomes" id="UP001455709">
    <property type="component" value="Unassembled WGS sequence"/>
</dbReference>
<dbReference type="Pfam" id="PF26107">
    <property type="entry name" value="BrxR_CTD"/>
    <property type="match status" value="1"/>
</dbReference>
<dbReference type="Pfam" id="PF13280">
    <property type="entry name" value="WYL"/>
    <property type="match status" value="1"/>
</dbReference>
<dbReference type="EMBL" id="JBDOJC010000001">
    <property type="protein sequence ID" value="MEO2219648.1"/>
    <property type="molecule type" value="Genomic_DNA"/>
</dbReference>
<feature type="domain" description="WYL" evidence="1">
    <location>
        <begin position="128"/>
        <end position="194"/>
    </location>
</feature>
<evidence type="ECO:0000313" key="4">
    <source>
        <dbReference type="EMBL" id="MEO2219648.1"/>
    </source>
</evidence>
<organism evidence="4 5">
    <name type="scientific">Chromobacterium vaccinii</name>
    <dbReference type="NCBI Taxonomy" id="1108595"/>
    <lineage>
        <taxon>Bacteria</taxon>
        <taxon>Pseudomonadati</taxon>
        <taxon>Pseudomonadota</taxon>
        <taxon>Betaproteobacteria</taxon>
        <taxon>Neisseriales</taxon>
        <taxon>Chromobacteriaceae</taxon>
        <taxon>Chromobacterium</taxon>
    </lineage>
</organism>